<name>A0A1H3CKE4_9RHOB</name>
<dbReference type="EMBL" id="FNMZ01000006">
    <property type="protein sequence ID" value="SDX54631.1"/>
    <property type="molecule type" value="Genomic_DNA"/>
</dbReference>
<dbReference type="STRING" id="356660.SAMN05444336_106140"/>
<evidence type="ECO:0000259" key="2">
    <source>
        <dbReference type="Pfam" id="PF03795"/>
    </source>
</evidence>
<sequence>MPHILICRDRAGALDTRLANRDAHLAYVAETGLATFGGPMIDDAGAMCGSILMLATDDRAEAEAWAAADPYAKAGLFESVEIKAFKHVIGA</sequence>
<proteinExistence type="inferred from homology"/>
<reference evidence="3 4" key="1">
    <citation type="submission" date="2016-10" db="EMBL/GenBank/DDBJ databases">
        <authorList>
            <person name="de Groot N.N."/>
        </authorList>
    </citation>
    <scope>NUCLEOTIDE SEQUENCE [LARGE SCALE GENOMIC DNA]</scope>
    <source>
        <strain evidence="3 4">DSM 17890</strain>
    </source>
</reference>
<accession>A0A1H3CKE4</accession>
<dbReference type="PANTHER" id="PTHR33606:SF3">
    <property type="entry name" value="PROTEIN YCII"/>
    <property type="match status" value="1"/>
</dbReference>
<dbReference type="Proteomes" id="UP000199118">
    <property type="component" value="Unassembled WGS sequence"/>
</dbReference>
<dbReference type="InterPro" id="IPR051807">
    <property type="entry name" value="Sec-metab_biosynth-assoc"/>
</dbReference>
<dbReference type="InterPro" id="IPR005545">
    <property type="entry name" value="YCII"/>
</dbReference>
<organism evidence="3 4">
    <name type="scientific">Albimonas donghaensis</name>
    <dbReference type="NCBI Taxonomy" id="356660"/>
    <lineage>
        <taxon>Bacteria</taxon>
        <taxon>Pseudomonadati</taxon>
        <taxon>Pseudomonadota</taxon>
        <taxon>Alphaproteobacteria</taxon>
        <taxon>Rhodobacterales</taxon>
        <taxon>Paracoccaceae</taxon>
        <taxon>Albimonas</taxon>
    </lineage>
</organism>
<evidence type="ECO:0000313" key="4">
    <source>
        <dbReference type="Proteomes" id="UP000199118"/>
    </source>
</evidence>
<evidence type="ECO:0000256" key="1">
    <source>
        <dbReference type="ARBA" id="ARBA00007689"/>
    </source>
</evidence>
<gene>
    <name evidence="3" type="ORF">SAMN05444336_106140</name>
</gene>
<feature type="domain" description="YCII-related" evidence="2">
    <location>
        <begin position="1"/>
        <end position="86"/>
    </location>
</feature>
<evidence type="ECO:0000313" key="3">
    <source>
        <dbReference type="EMBL" id="SDX54631.1"/>
    </source>
</evidence>
<keyword evidence="4" id="KW-1185">Reference proteome</keyword>
<dbReference type="SUPFAM" id="SSF54909">
    <property type="entry name" value="Dimeric alpha+beta barrel"/>
    <property type="match status" value="1"/>
</dbReference>
<comment type="similarity">
    <text evidence="1">Belongs to the YciI family.</text>
</comment>
<dbReference type="InterPro" id="IPR011008">
    <property type="entry name" value="Dimeric_a/b-barrel"/>
</dbReference>
<dbReference type="PANTHER" id="PTHR33606">
    <property type="entry name" value="PROTEIN YCII"/>
    <property type="match status" value="1"/>
</dbReference>
<dbReference type="AlphaFoldDB" id="A0A1H3CKE4"/>
<protein>
    <recommendedName>
        <fullName evidence="2">YCII-related domain-containing protein</fullName>
    </recommendedName>
</protein>
<dbReference type="Pfam" id="PF03795">
    <property type="entry name" value="YCII"/>
    <property type="match status" value="1"/>
</dbReference>
<dbReference type="RefSeq" id="WP_092683633.1">
    <property type="nucleotide sequence ID" value="NZ_FNMZ01000006.1"/>
</dbReference>
<dbReference type="OrthoDB" id="2293521at2"/>
<dbReference type="Gene3D" id="3.30.70.1060">
    <property type="entry name" value="Dimeric alpha+beta barrel"/>
    <property type="match status" value="1"/>
</dbReference>